<evidence type="ECO:0000256" key="4">
    <source>
        <dbReference type="ARBA" id="ARBA00023315"/>
    </source>
</evidence>
<organism evidence="5 6">
    <name type="scientific">Vibrio coralliirubri</name>
    <dbReference type="NCBI Taxonomy" id="1516159"/>
    <lineage>
        <taxon>Bacteria</taxon>
        <taxon>Pseudomonadati</taxon>
        <taxon>Pseudomonadota</taxon>
        <taxon>Gammaproteobacteria</taxon>
        <taxon>Vibrionales</taxon>
        <taxon>Vibrionaceae</taxon>
        <taxon>Vibrio</taxon>
    </lineage>
</organism>
<keyword evidence="4" id="KW-0012">Acyltransferase</keyword>
<dbReference type="InterPro" id="IPR051159">
    <property type="entry name" value="Hexapeptide_acetyltransf"/>
</dbReference>
<protein>
    <submittedName>
        <fullName evidence="5">Acetyltransferase</fullName>
    </submittedName>
</protein>
<keyword evidence="3" id="KW-0677">Repeat</keyword>
<dbReference type="Gene3D" id="2.160.10.10">
    <property type="entry name" value="Hexapeptide repeat proteins"/>
    <property type="match status" value="1"/>
</dbReference>
<dbReference type="InterPro" id="IPR011004">
    <property type="entry name" value="Trimer_LpxA-like_sf"/>
</dbReference>
<evidence type="ECO:0000256" key="2">
    <source>
        <dbReference type="ARBA" id="ARBA00022679"/>
    </source>
</evidence>
<comment type="caution">
    <text evidence="5">The sequence shown here is derived from an EMBL/GenBank/DDBJ whole genome shotgun (WGS) entry which is preliminary data.</text>
</comment>
<dbReference type="GO" id="GO:0005829">
    <property type="term" value="C:cytosol"/>
    <property type="evidence" value="ECO:0007669"/>
    <property type="project" value="TreeGrafter"/>
</dbReference>
<comment type="similarity">
    <text evidence="1">Belongs to the transferase hexapeptide repeat family.</text>
</comment>
<dbReference type="InterPro" id="IPR001451">
    <property type="entry name" value="Hexapep"/>
</dbReference>
<reference evidence="5 6" key="1">
    <citation type="submission" date="2014-06" db="EMBL/GenBank/DDBJ databases">
        <authorList>
            <person name="Le Roux F."/>
        </authorList>
    </citation>
    <scope>NUCLEOTIDE SEQUENCE [LARGE SCALE GENOMIC DNA]</scope>
    <source>
        <strain evidence="5 6">J2-31</strain>
    </source>
</reference>
<dbReference type="EMBL" id="CCKJ01000142">
    <property type="protein sequence ID" value="CDU10778.1"/>
    <property type="molecule type" value="Genomic_DNA"/>
</dbReference>
<dbReference type="PANTHER" id="PTHR23416:SF23">
    <property type="entry name" value="ACETYLTRANSFERASE C18B11.09C-RELATED"/>
    <property type="match status" value="1"/>
</dbReference>
<dbReference type="GO" id="GO:0008374">
    <property type="term" value="F:O-acyltransferase activity"/>
    <property type="evidence" value="ECO:0007669"/>
    <property type="project" value="TreeGrafter"/>
</dbReference>
<keyword evidence="6" id="KW-1185">Reference proteome</keyword>
<dbReference type="AlphaFoldDB" id="A0AA87C2B8"/>
<name>A0AA87C2B8_9VIBR</name>
<dbReference type="PANTHER" id="PTHR23416">
    <property type="entry name" value="SIALIC ACID SYNTHASE-RELATED"/>
    <property type="match status" value="1"/>
</dbReference>
<proteinExistence type="inferred from homology"/>
<gene>
    <name evidence="5" type="ORF">VCR31J2_2260045</name>
</gene>
<accession>A0AA87C2B8</accession>
<dbReference type="RefSeq" id="WP_050652048.1">
    <property type="nucleotide sequence ID" value="NZ_LK934073.1"/>
</dbReference>
<dbReference type="CDD" id="cd04647">
    <property type="entry name" value="LbH_MAT_like"/>
    <property type="match status" value="1"/>
</dbReference>
<evidence type="ECO:0000256" key="3">
    <source>
        <dbReference type="ARBA" id="ARBA00022737"/>
    </source>
</evidence>
<dbReference type="InterPro" id="IPR018357">
    <property type="entry name" value="Hexapep_transf_CS"/>
</dbReference>
<sequence length="179" mass="19798">MLNRIINILTRKNRLRSSSKLNEIKKGSSYFSERIELGEYIYVGPGYFINAKGGLEIGDGTIVGPNVTIWTVNHNYNSNTHIPYDNIDYLEKVSIGKGVWIGEGVKILPGVKIGDGAVIAMGSVVFSNVSENTLVVGNPAKEVKLLHKKRIELISQNQFYLKSGVRNKTDVKVKNKGGY</sequence>
<dbReference type="SUPFAM" id="SSF51161">
    <property type="entry name" value="Trimeric LpxA-like enzymes"/>
    <property type="match status" value="1"/>
</dbReference>
<dbReference type="Proteomes" id="UP000041625">
    <property type="component" value="Unassembled WGS sequence"/>
</dbReference>
<keyword evidence="2" id="KW-0808">Transferase</keyword>
<evidence type="ECO:0000313" key="5">
    <source>
        <dbReference type="EMBL" id="CDU10778.1"/>
    </source>
</evidence>
<evidence type="ECO:0000313" key="6">
    <source>
        <dbReference type="Proteomes" id="UP000041625"/>
    </source>
</evidence>
<dbReference type="PROSITE" id="PS00101">
    <property type="entry name" value="HEXAPEP_TRANSFERASES"/>
    <property type="match status" value="1"/>
</dbReference>
<evidence type="ECO:0000256" key="1">
    <source>
        <dbReference type="ARBA" id="ARBA00007274"/>
    </source>
</evidence>
<dbReference type="Pfam" id="PF00132">
    <property type="entry name" value="Hexapep"/>
    <property type="match status" value="1"/>
</dbReference>